<evidence type="ECO:0000313" key="2">
    <source>
        <dbReference type="Proteomes" id="UP001165302"/>
    </source>
</evidence>
<dbReference type="RefSeq" id="WP_225554746.1">
    <property type="nucleotide sequence ID" value="NZ_JADEYP010000033.1"/>
</dbReference>
<dbReference type="EMBL" id="JADEYP010000033">
    <property type="protein sequence ID" value="MCA5006385.1"/>
    <property type="molecule type" value="Genomic_DNA"/>
</dbReference>
<proteinExistence type="predicted"/>
<name>A0ABS7ZBX3_9SPHI</name>
<keyword evidence="2" id="KW-1185">Reference proteome</keyword>
<dbReference type="Proteomes" id="UP001165302">
    <property type="component" value="Unassembled WGS sequence"/>
</dbReference>
<dbReference type="PROSITE" id="PS51257">
    <property type="entry name" value="PROKAR_LIPOPROTEIN"/>
    <property type="match status" value="1"/>
</dbReference>
<evidence type="ECO:0000313" key="1">
    <source>
        <dbReference type="EMBL" id="MCA5006385.1"/>
    </source>
</evidence>
<evidence type="ECO:0008006" key="3">
    <source>
        <dbReference type="Google" id="ProtNLM"/>
    </source>
</evidence>
<reference evidence="1" key="1">
    <citation type="submission" date="2020-10" db="EMBL/GenBank/DDBJ databases">
        <authorList>
            <person name="Lu T."/>
            <person name="Wang Q."/>
            <person name="Han X."/>
        </authorList>
    </citation>
    <scope>NUCLEOTIDE SEQUENCE</scope>
    <source>
        <strain evidence="1">WQ 366</strain>
    </source>
</reference>
<protein>
    <recommendedName>
        <fullName evidence="3">PKD-like domain-containing protein</fullName>
    </recommendedName>
</protein>
<comment type="caution">
    <text evidence="1">The sequence shown here is derived from an EMBL/GenBank/DDBJ whole genome shotgun (WGS) entry which is preliminary data.</text>
</comment>
<accession>A0ABS7ZBX3</accession>
<gene>
    <name evidence="1" type="ORF">IPZ78_14655</name>
</gene>
<sequence length="302" mass="34373">MKKLFFSLMIAGTLFTFSCSNDKVVEPEVLPSENIKIKLDREIIGVNQAVTYSVNVPNWAGNIVTYKWVITSPSGVIKVKVQSENVLDYLIEEKGEYRVQVYLASSGKEDKATIKFTTINTDFESGIFGDSKEVILKSKFLQGKSPETGITQEYYWPFSTPRPTDVISFKTGNSYEKYYFSINKLLGGSRDLINEKHNTVSNGVLRNFSYTNYLNVHNHFKGITGVYNDPVIQWRFAATEVVKIKYETTYATKYDGYGWAIMNKDITQVTSDLSSSIVEAKGYLKSMGDNSFYEYHFAIRKK</sequence>
<organism evidence="1 2">
    <name type="scientific">Sphingobacterium bovistauri</name>
    <dbReference type="NCBI Taxonomy" id="2781959"/>
    <lineage>
        <taxon>Bacteria</taxon>
        <taxon>Pseudomonadati</taxon>
        <taxon>Bacteroidota</taxon>
        <taxon>Sphingobacteriia</taxon>
        <taxon>Sphingobacteriales</taxon>
        <taxon>Sphingobacteriaceae</taxon>
        <taxon>Sphingobacterium</taxon>
    </lineage>
</organism>